<dbReference type="PANTHER" id="PTHR46112:SF3">
    <property type="entry name" value="AMINOPEPTIDASE YPDF"/>
    <property type="match status" value="1"/>
</dbReference>
<dbReference type="PANTHER" id="PTHR46112">
    <property type="entry name" value="AMINOPEPTIDASE"/>
    <property type="match status" value="1"/>
</dbReference>
<dbReference type="SUPFAM" id="SSF55920">
    <property type="entry name" value="Creatinase/aminopeptidase"/>
    <property type="match status" value="1"/>
</dbReference>
<comment type="caution">
    <text evidence="2">The sequence shown here is derived from an EMBL/GenBank/DDBJ whole genome shotgun (WGS) entry which is preliminary data.</text>
</comment>
<proteinExistence type="predicted"/>
<evidence type="ECO:0000313" key="2">
    <source>
        <dbReference type="EMBL" id="MEK9501567.1"/>
    </source>
</evidence>
<dbReference type="Pfam" id="PF00557">
    <property type="entry name" value="Peptidase_M24"/>
    <property type="match status" value="1"/>
</dbReference>
<dbReference type="InterPro" id="IPR000994">
    <property type="entry name" value="Pept_M24"/>
</dbReference>
<dbReference type="RefSeq" id="WP_405281519.1">
    <property type="nucleotide sequence ID" value="NZ_JBBHLI010000006.1"/>
</dbReference>
<dbReference type="Gene3D" id="3.90.230.10">
    <property type="entry name" value="Creatinase/methionine aminopeptidase superfamily"/>
    <property type="match status" value="1"/>
</dbReference>
<keyword evidence="3" id="KW-1185">Reference proteome</keyword>
<protein>
    <submittedName>
        <fullName evidence="2">M24 family metallopeptidase</fullName>
    </submittedName>
</protein>
<dbReference type="EMBL" id="JBBHLI010000006">
    <property type="protein sequence ID" value="MEK9501567.1"/>
    <property type="molecule type" value="Genomic_DNA"/>
</dbReference>
<sequence>MTDSALLTTEDGVRQVQEALAEQGLDGWLLVEFRGQNWISAELLGAGWTTRRTFALVPREGRPTALIHAIEGSAWRHWPWDVERYAGWREMESKLATLVDDHHRLALEFSPGAAVPTVDLVPAGTIELLRGAGVEPVSSGDLVSRFFSAWSAEQLADHRRTAEVVAEVGKGAFGEAARALRAGEGPTEGAITRWILERLERGGVTVDVDTHVAVGARAADPHYAPEGDGERIEAGEVLLVDLWGRSSTEAVSADQTWMGFMGATAPERIQRLWTIVRDSRDAGVALLRERAAAGTPVMGYEVDDVCRRVIADAGYGEYFIHRTGHSIDRKLHGSGPNLDNLETRDVRRIIPGVGFSIEPGIYLPDDVGLRSEINAHFGEDGPEVTPVEPQTDLILLDV</sequence>
<feature type="domain" description="Peptidase M24" evidence="1">
    <location>
        <begin position="165"/>
        <end position="372"/>
    </location>
</feature>
<accession>A0ABU9EA03</accession>
<dbReference type="InterPro" id="IPR050659">
    <property type="entry name" value="Peptidase_M24B"/>
</dbReference>
<evidence type="ECO:0000313" key="3">
    <source>
        <dbReference type="Proteomes" id="UP001484239"/>
    </source>
</evidence>
<reference evidence="2 3" key="1">
    <citation type="submission" date="2024-02" db="EMBL/GenBank/DDBJ databases">
        <title>A novel Gemmatimonadota bacterium.</title>
        <authorList>
            <person name="Du Z.-J."/>
            <person name="Ye Y.-Q."/>
        </authorList>
    </citation>
    <scope>NUCLEOTIDE SEQUENCE [LARGE SCALE GENOMIC DNA]</scope>
    <source>
        <strain evidence="2 3">DH-20</strain>
    </source>
</reference>
<name>A0ABU9EA03_9BACT</name>
<dbReference type="Proteomes" id="UP001484239">
    <property type="component" value="Unassembled WGS sequence"/>
</dbReference>
<dbReference type="InterPro" id="IPR036005">
    <property type="entry name" value="Creatinase/aminopeptidase-like"/>
</dbReference>
<dbReference type="SUPFAM" id="SSF53092">
    <property type="entry name" value="Creatinase/prolidase N-terminal domain"/>
    <property type="match status" value="1"/>
</dbReference>
<organism evidence="2 3">
    <name type="scientific">Gaopeijia maritima</name>
    <dbReference type="NCBI Taxonomy" id="3119007"/>
    <lineage>
        <taxon>Bacteria</taxon>
        <taxon>Pseudomonadati</taxon>
        <taxon>Gemmatimonadota</taxon>
        <taxon>Longimicrobiia</taxon>
        <taxon>Gaopeijiales</taxon>
        <taxon>Gaopeijiaceae</taxon>
        <taxon>Gaopeijia</taxon>
    </lineage>
</organism>
<dbReference type="InterPro" id="IPR029149">
    <property type="entry name" value="Creatin/AminoP/Spt16_N"/>
</dbReference>
<gene>
    <name evidence="2" type="ORF">WI372_11305</name>
</gene>
<evidence type="ECO:0000259" key="1">
    <source>
        <dbReference type="Pfam" id="PF00557"/>
    </source>
</evidence>
<dbReference type="Gene3D" id="3.40.350.10">
    <property type="entry name" value="Creatinase/prolidase N-terminal domain"/>
    <property type="match status" value="1"/>
</dbReference>